<evidence type="ECO:0000256" key="8">
    <source>
        <dbReference type="SAM" id="SignalP"/>
    </source>
</evidence>
<reference evidence="9" key="2">
    <citation type="submission" date="2025-09" db="UniProtKB">
        <authorList>
            <consortium name="Ensembl"/>
        </authorList>
    </citation>
    <scope>IDENTIFICATION</scope>
</reference>
<name>A0A8C6TQC1_9GOBI</name>
<evidence type="ECO:0000256" key="7">
    <source>
        <dbReference type="ARBA" id="ARBA00023157"/>
    </source>
</evidence>
<organism evidence="9 10">
    <name type="scientific">Neogobius melanostomus</name>
    <name type="common">round goby</name>
    <dbReference type="NCBI Taxonomy" id="47308"/>
    <lineage>
        <taxon>Eukaryota</taxon>
        <taxon>Metazoa</taxon>
        <taxon>Chordata</taxon>
        <taxon>Craniata</taxon>
        <taxon>Vertebrata</taxon>
        <taxon>Euteleostomi</taxon>
        <taxon>Actinopterygii</taxon>
        <taxon>Neopterygii</taxon>
        <taxon>Teleostei</taxon>
        <taxon>Neoteleostei</taxon>
        <taxon>Acanthomorphata</taxon>
        <taxon>Gobiaria</taxon>
        <taxon>Gobiiformes</taxon>
        <taxon>Gobioidei</taxon>
        <taxon>Gobiidae</taxon>
        <taxon>Benthophilinae</taxon>
        <taxon>Neogobiini</taxon>
        <taxon>Neogobius</taxon>
    </lineage>
</organism>
<evidence type="ECO:0000256" key="1">
    <source>
        <dbReference type="ARBA" id="ARBA00004613"/>
    </source>
</evidence>
<protein>
    <recommendedName>
        <fullName evidence="3">Meteorin-like protein</fullName>
    </recommendedName>
</protein>
<evidence type="ECO:0000256" key="3">
    <source>
        <dbReference type="ARBA" id="ARBA00016272"/>
    </source>
</evidence>
<comment type="subcellular location">
    <subcellularLocation>
        <location evidence="1">Secreted</location>
    </subcellularLocation>
</comment>
<comment type="similarity">
    <text evidence="2">Belongs to the meteorin family.</text>
</comment>
<dbReference type="Proteomes" id="UP000694523">
    <property type="component" value="Unplaced"/>
</dbReference>
<evidence type="ECO:0000313" key="9">
    <source>
        <dbReference type="Ensembl" id="ENSNMLP00000025043.1"/>
    </source>
</evidence>
<evidence type="ECO:0000256" key="6">
    <source>
        <dbReference type="ARBA" id="ARBA00022729"/>
    </source>
</evidence>
<accession>A0A8C6TQC1</accession>
<dbReference type="GO" id="GO:0005179">
    <property type="term" value="F:hormone activity"/>
    <property type="evidence" value="ECO:0007669"/>
    <property type="project" value="UniProtKB-KW"/>
</dbReference>
<dbReference type="InterPro" id="IPR051998">
    <property type="entry name" value="Meteorin-like"/>
</dbReference>
<dbReference type="GO" id="GO:0005615">
    <property type="term" value="C:extracellular space"/>
    <property type="evidence" value="ECO:0007669"/>
    <property type="project" value="TreeGrafter"/>
</dbReference>
<reference evidence="9" key="1">
    <citation type="submission" date="2025-08" db="UniProtKB">
        <authorList>
            <consortium name="Ensembl"/>
        </authorList>
    </citation>
    <scope>IDENTIFICATION</scope>
</reference>
<dbReference type="PANTHER" id="PTHR28593:SF1">
    <property type="entry name" value="METEORIN-LIKE PROTEIN"/>
    <property type="match status" value="1"/>
</dbReference>
<dbReference type="GO" id="GO:0090336">
    <property type="term" value="P:positive regulation of brown fat cell differentiation"/>
    <property type="evidence" value="ECO:0007669"/>
    <property type="project" value="TreeGrafter"/>
</dbReference>
<proteinExistence type="inferred from homology"/>
<feature type="signal peptide" evidence="8">
    <location>
        <begin position="1"/>
        <end position="22"/>
    </location>
</feature>
<keyword evidence="4" id="KW-0964">Secreted</keyword>
<keyword evidence="7" id="KW-1015">Disulfide bond</keyword>
<dbReference type="Ensembl" id="ENSNMLT00000028002.1">
    <property type="protein sequence ID" value="ENSNMLP00000025043.1"/>
    <property type="gene ID" value="ENSNMLG00000016015.1"/>
</dbReference>
<feature type="chain" id="PRO_5034854578" description="Meteorin-like protein" evidence="8">
    <location>
        <begin position="23"/>
        <end position="288"/>
    </location>
</feature>
<keyword evidence="6 8" id="KW-0732">Signal</keyword>
<keyword evidence="10" id="KW-1185">Reference proteome</keyword>
<evidence type="ECO:0000256" key="2">
    <source>
        <dbReference type="ARBA" id="ARBA00005669"/>
    </source>
</evidence>
<evidence type="ECO:0000256" key="5">
    <source>
        <dbReference type="ARBA" id="ARBA00022702"/>
    </source>
</evidence>
<keyword evidence="5" id="KW-0372">Hormone</keyword>
<evidence type="ECO:0000313" key="10">
    <source>
        <dbReference type="Proteomes" id="UP000694523"/>
    </source>
</evidence>
<dbReference type="AlphaFoldDB" id="A0A8C6TQC1"/>
<dbReference type="GO" id="GO:0097009">
    <property type="term" value="P:energy homeostasis"/>
    <property type="evidence" value="ECO:0007669"/>
    <property type="project" value="TreeGrafter"/>
</dbReference>
<evidence type="ECO:0000256" key="4">
    <source>
        <dbReference type="ARBA" id="ARBA00022525"/>
    </source>
</evidence>
<sequence>MLTPLLLSALLPLFFLCRNSLGQYSSDQCSWKGSGLTHEGHTRDVEQVYLRCSQGSLEWLYPTGAIIVNFRPNTDSPATANLSMCIKPSSDSSGTNIYLDRAGKLRLLLREQDQAQSKVHCFRILEGALFIEAVPHMDISRRTTVFQYELVHDRPGAGAHSLNAPCRPCSDADMLLAVCTNDFVARGTIRQVKEEEERWSVTAEVSRLYRQKTQIFLSGGVRARSWTGQIKMPLQCGARAGEGTFFSPGPSDSARPGWAARLATKTSFGCTMKLKGKALTLVTWTQTE</sequence>
<dbReference type="PANTHER" id="PTHR28593">
    <property type="entry name" value="METEORIN-LIKE PROTEIN"/>
    <property type="match status" value="1"/>
</dbReference>